<protein>
    <submittedName>
        <fullName evidence="1">Ornithine cyclodeaminase</fullName>
    </submittedName>
</protein>
<name>A0A4U1I3X3_9BURK</name>
<dbReference type="AlphaFoldDB" id="A0A4U1I3X3"/>
<dbReference type="Gene3D" id="3.30.1780.10">
    <property type="entry name" value="ornithine cyclodeaminase, domain 1"/>
    <property type="match status" value="1"/>
</dbReference>
<dbReference type="EMBL" id="SWJE01000008">
    <property type="protein sequence ID" value="TKC87958.1"/>
    <property type="molecule type" value="Genomic_DNA"/>
</dbReference>
<gene>
    <name evidence="1" type="ORF">FAZ69_17010</name>
</gene>
<evidence type="ECO:0000313" key="2">
    <source>
        <dbReference type="Proteomes" id="UP000305539"/>
    </source>
</evidence>
<dbReference type="Gene3D" id="3.40.50.720">
    <property type="entry name" value="NAD(P)-binding Rossmann-like Domain"/>
    <property type="match status" value="1"/>
</dbReference>
<dbReference type="RefSeq" id="WP_136896222.1">
    <property type="nucleotide sequence ID" value="NZ_SWJE01000008.1"/>
</dbReference>
<dbReference type="OrthoDB" id="9809203at2"/>
<dbReference type="NCBIfam" id="NF005762">
    <property type="entry name" value="PRK07589.1"/>
    <property type="match status" value="1"/>
</dbReference>
<dbReference type="PANTHER" id="PTHR13812:SF19">
    <property type="entry name" value="KETIMINE REDUCTASE MU-CRYSTALLIN"/>
    <property type="match status" value="1"/>
</dbReference>
<proteinExistence type="predicted"/>
<dbReference type="InterPro" id="IPR003462">
    <property type="entry name" value="ODC_Mu_crystall"/>
</dbReference>
<accession>A0A4U1I3X3</accession>
<comment type="caution">
    <text evidence="1">The sequence shown here is derived from an EMBL/GenBank/DDBJ whole genome shotgun (WGS) entry which is preliminary data.</text>
</comment>
<evidence type="ECO:0000313" key="1">
    <source>
        <dbReference type="EMBL" id="TKC87958.1"/>
    </source>
</evidence>
<dbReference type="SUPFAM" id="SSF51735">
    <property type="entry name" value="NAD(P)-binding Rossmann-fold domains"/>
    <property type="match status" value="1"/>
</dbReference>
<organism evidence="1 2">
    <name type="scientific">Trinickia terrae</name>
    <dbReference type="NCBI Taxonomy" id="2571161"/>
    <lineage>
        <taxon>Bacteria</taxon>
        <taxon>Pseudomonadati</taxon>
        <taxon>Pseudomonadota</taxon>
        <taxon>Betaproteobacteria</taxon>
        <taxon>Burkholderiales</taxon>
        <taxon>Burkholderiaceae</taxon>
        <taxon>Trinickia</taxon>
    </lineage>
</organism>
<keyword evidence="2" id="KW-1185">Reference proteome</keyword>
<dbReference type="InterPro" id="IPR023401">
    <property type="entry name" value="ODC_N"/>
</dbReference>
<sequence length="361" mass="38695">MTRFLDVPATSRLVARIGVARFLGELVDTLRADYLRWGDFDKSPRVACHSRDGVIELMPVADAQLFAFKYVNGHPVNAERGIHTVMAFGALAEVGTGYPLLLAELTLTTALRTAATSVLAAKALARPGSRKMALIGNGAQSEFQAIAFHTLLGIDEIRVFDVDARATGKLVRNLSAYPALEVVRAASTADAVRDADIVTTVTADKAYATILTPDMIEPGMHLNAVGGDCPGKTELHADVLRMSRVFVEYEPQTRIEGDIQQLPADFPVVELWRVLQGEAAGREHAAQVTTFDSVGFALEDYSALRYLYALALEHEAGIEIALIPPAAEPKNLFALIGASGSHAAPAATPASEPAEAFAFDR</sequence>
<reference evidence="1 2" key="1">
    <citation type="submission" date="2019-04" db="EMBL/GenBank/DDBJ databases">
        <title>Trinickia sp. 7GSK02, isolated from subtropical forest soil.</title>
        <authorList>
            <person name="Gao Z.-H."/>
            <person name="Qiu L.-H."/>
        </authorList>
    </citation>
    <scope>NUCLEOTIDE SEQUENCE [LARGE SCALE GENOMIC DNA]</scope>
    <source>
        <strain evidence="1 2">7GSK02</strain>
    </source>
</reference>
<dbReference type="InterPro" id="IPR036291">
    <property type="entry name" value="NAD(P)-bd_dom_sf"/>
</dbReference>
<dbReference type="Proteomes" id="UP000305539">
    <property type="component" value="Unassembled WGS sequence"/>
</dbReference>
<dbReference type="Pfam" id="PF02423">
    <property type="entry name" value="OCD_Mu_crystall"/>
    <property type="match status" value="1"/>
</dbReference>
<dbReference type="PANTHER" id="PTHR13812">
    <property type="entry name" value="KETIMINE REDUCTASE MU-CRYSTALLIN"/>
    <property type="match status" value="1"/>
</dbReference>